<accession>A0A640T3L5</accession>
<keyword evidence="3" id="KW-1185">Reference proteome</keyword>
<reference evidence="2 3" key="1">
    <citation type="submission" date="2019-12" db="EMBL/GenBank/DDBJ databases">
        <title>Whole genome shotgun sequence of Streptomyces hygroscopicus subsp. glebosus NBRC 13786.</title>
        <authorList>
            <person name="Ichikawa N."/>
            <person name="Kimura A."/>
            <person name="Kitahashi Y."/>
            <person name="Komaki H."/>
            <person name="Tamura T."/>
        </authorList>
    </citation>
    <scope>NUCLEOTIDE SEQUENCE [LARGE SCALE GENOMIC DNA]</scope>
    <source>
        <strain evidence="2 3">NBRC 13786</strain>
    </source>
</reference>
<evidence type="ECO:0000313" key="3">
    <source>
        <dbReference type="Proteomes" id="UP000430079"/>
    </source>
</evidence>
<sequence>MTASGLRSALGLVRTFVGEQTVWALVGEASLRCTTAACITTQDLEALPIDRTAVDRHVADIMSALEAYSSRRAETPGGASWLYVQHVPVRRLITQLVRKLLALSLWSEFAEAPGLVTVAPYEGLLGLRDSSSREYRAYTVTWSGVAYALGAPAPHNPARSAQLRKLTTLHPDRRLAGAPTASVLPTAEVVALSWSTRHAQTLLPVLEELASEGRSSVLVDLATDPMERCSAPAGESITLCRAPAKALTAWGTVPGLRLDTDDPDGTDGAVQVGVHTVRLDRLERLAAALLEGGGGCTQPSWRAIVRVEEWLHGLLDAVRPHTVLLSNDISPLGALGAHAAERHGATTVNVQHGAWIPGAVAWPALHTRHIVVMGDRDVAPARAWVRHPDAEIHVLGQPRFDALAGLGQEAQRRYLQKLFGADRGPERIAVWACQPFGPERLQAQADIILDGLKAAQGLWGLVIAPHPAQGGHLFDRLLWRDGEPPVAVADLSVGARGCLAGADAVVSVSSTCGIEAVLLDVPLLELDRAGDRTLGLAEHAIAHRCGTAAEVTDALDLVSRGSARVPREARDAVCRWRGHSAADIAQLIVRQAEAGISHTDPIDHHPERAESGMPEGEGATIR</sequence>
<feature type="region of interest" description="Disordered" evidence="1">
    <location>
        <begin position="597"/>
        <end position="622"/>
    </location>
</feature>
<evidence type="ECO:0000313" key="2">
    <source>
        <dbReference type="EMBL" id="GFE17898.1"/>
    </source>
</evidence>
<dbReference type="RefSeq" id="WP_190141074.1">
    <property type="nucleotide sequence ID" value="NZ_BLIO01000001.1"/>
</dbReference>
<evidence type="ECO:0000256" key="1">
    <source>
        <dbReference type="SAM" id="MobiDB-lite"/>
    </source>
</evidence>
<proteinExistence type="predicted"/>
<dbReference type="SUPFAM" id="SSF53756">
    <property type="entry name" value="UDP-Glycosyltransferase/glycogen phosphorylase"/>
    <property type="match status" value="1"/>
</dbReference>
<name>A0A640T3L5_9ACTN</name>
<dbReference type="AlphaFoldDB" id="A0A640T3L5"/>
<comment type="caution">
    <text evidence="2">The sequence shown here is derived from an EMBL/GenBank/DDBJ whole genome shotgun (WGS) entry which is preliminary data.</text>
</comment>
<protein>
    <submittedName>
        <fullName evidence="2">Uncharacterized protein</fullName>
    </submittedName>
</protein>
<organism evidence="2 3">
    <name type="scientific">Streptomyces glebosus</name>
    <dbReference type="NCBI Taxonomy" id="249580"/>
    <lineage>
        <taxon>Bacteria</taxon>
        <taxon>Bacillati</taxon>
        <taxon>Actinomycetota</taxon>
        <taxon>Actinomycetes</taxon>
        <taxon>Kitasatosporales</taxon>
        <taxon>Streptomycetaceae</taxon>
        <taxon>Streptomyces</taxon>
    </lineage>
</organism>
<gene>
    <name evidence="2" type="ORF">Sgleb_59450</name>
</gene>
<feature type="compositionally biased region" description="Basic and acidic residues" evidence="1">
    <location>
        <begin position="600"/>
        <end position="610"/>
    </location>
</feature>
<dbReference type="EMBL" id="BLIO01000001">
    <property type="protein sequence ID" value="GFE17898.1"/>
    <property type="molecule type" value="Genomic_DNA"/>
</dbReference>
<dbReference type="Proteomes" id="UP000430079">
    <property type="component" value="Unassembled WGS sequence"/>
</dbReference>